<dbReference type="Gene3D" id="3.40.50.1820">
    <property type="entry name" value="alpha/beta hydrolase"/>
    <property type="match status" value="1"/>
</dbReference>
<dbReference type="PANTHER" id="PTHR43265:SF1">
    <property type="entry name" value="ESTERASE ESTD"/>
    <property type="match status" value="1"/>
</dbReference>
<keyword evidence="3" id="KW-0378">Hydrolase</keyword>
<dbReference type="RefSeq" id="WP_273601694.1">
    <property type="nucleotide sequence ID" value="NZ_JAQQXT010000012.1"/>
</dbReference>
<evidence type="ECO:0000256" key="1">
    <source>
        <dbReference type="SAM" id="SignalP"/>
    </source>
</evidence>
<dbReference type="InterPro" id="IPR022742">
    <property type="entry name" value="Hydrolase_4"/>
</dbReference>
<keyword evidence="4" id="KW-1185">Reference proteome</keyword>
<dbReference type="InterPro" id="IPR029058">
    <property type="entry name" value="AB_hydrolase_fold"/>
</dbReference>
<name>A0ABT5KHX2_9BURK</name>
<dbReference type="InterPro" id="IPR053145">
    <property type="entry name" value="AB_hydrolase_Est10"/>
</dbReference>
<feature type="signal peptide" evidence="1">
    <location>
        <begin position="1"/>
        <end position="21"/>
    </location>
</feature>
<evidence type="ECO:0000313" key="4">
    <source>
        <dbReference type="Proteomes" id="UP001221189"/>
    </source>
</evidence>
<dbReference type="Pfam" id="PF12146">
    <property type="entry name" value="Hydrolase_4"/>
    <property type="match status" value="1"/>
</dbReference>
<protein>
    <submittedName>
        <fullName evidence="3">Alpha/beta fold hydrolase</fullName>
    </submittedName>
</protein>
<reference evidence="3 4" key="1">
    <citation type="submission" date="2022-10" db="EMBL/GenBank/DDBJ databases">
        <title>Paucibacter sp. hw1 Genome sequencing.</title>
        <authorList>
            <person name="Park S."/>
        </authorList>
    </citation>
    <scope>NUCLEOTIDE SEQUENCE [LARGE SCALE GENOMIC DNA]</scope>
    <source>
        <strain evidence="4">hw1</strain>
    </source>
</reference>
<gene>
    <name evidence="3" type="ORF">PRZ03_18300</name>
</gene>
<organism evidence="3 4">
    <name type="scientific">Roseateles albus</name>
    <dbReference type="NCBI Taxonomy" id="2987525"/>
    <lineage>
        <taxon>Bacteria</taxon>
        <taxon>Pseudomonadati</taxon>
        <taxon>Pseudomonadota</taxon>
        <taxon>Betaproteobacteria</taxon>
        <taxon>Burkholderiales</taxon>
        <taxon>Sphaerotilaceae</taxon>
        <taxon>Roseateles</taxon>
    </lineage>
</organism>
<accession>A0ABT5KHX2</accession>
<keyword evidence="1" id="KW-0732">Signal</keyword>
<comment type="caution">
    <text evidence="3">The sequence shown here is derived from an EMBL/GenBank/DDBJ whole genome shotgun (WGS) entry which is preliminary data.</text>
</comment>
<dbReference type="SUPFAM" id="SSF53474">
    <property type="entry name" value="alpha/beta-Hydrolases"/>
    <property type="match status" value="1"/>
</dbReference>
<dbReference type="EMBL" id="JAQQXT010000012">
    <property type="protein sequence ID" value="MDC8773533.1"/>
    <property type="molecule type" value="Genomic_DNA"/>
</dbReference>
<proteinExistence type="predicted"/>
<evidence type="ECO:0000259" key="2">
    <source>
        <dbReference type="Pfam" id="PF12146"/>
    </source>
</evidence>
<feature type="domain" description="Serine aminopeptidase S33" evidence="2">
    <location>
        <begin position="170"/>
        <end position="260"/>
    </location>
</feature>
<dbReference type="GO" id="GO:0016787">
    <property type="term" value="F:hydrolase activity"/>
    <property type="evidence" value="ECO:0007669"/>
    <property type="project" value="UniProtKB-KW"/>
</dbReference>
<evidence type="ECO:0000313" key="3">
    <source>
        <dbReference type="EMBL" id="MDC8773533.1"/>
    </source>
</evidence>
<feature type="chain" id="PRO_5047452141" evidence="1">
    <location>
        <begin position="22"/>
        <end position="445"/>
    </location>
</feature>
<dbReference type="PANTHER" id="PTHR43265">
    <property type="entry name" value="ESTERASE ESTD"/>
    <property type="match status" value="1"/>
</dbReference>
<dbReference type="Proteomes" id="UP001221189">
    <property type="component" value="Unassembled WGS sequence"/>
</dbReference>
<sequence length="445" mass="48283">MNHKSWICALFLSLAALAPVAAREAAKDRQPSPDSIKRYVFTAESFAAVQRELEKRELVATEPFLAPTSDQSTVVTLKGHNGFPIPHLVDNVRGQFHVYGLFRRPQHPVGLAPYQVQQVVFNTKSPQVSPVGTLTIPRGKGPFAAVVLLAGSGAHTRDAGMSLHKTLWVLADHLTRMGIVVLRYDKRGVGLTGGQAHPHSTINDYADDALGAVRFLAQQRSVDPTKIGLIGHSEGGTVAALVAGTAPTEVRFVAMMAGMGLSGIHLKSLQDAVERRAEGMPDELVVANQKQEFELFEIAASPRDHGQALAAMQTATKALPDDVKKLLEIPPEGPPDEAFDGLLTPWFRHFIGIDTSAILERVRVPLLAMIGEKDMQVPAKENLTAIRQALARSGNRQATVLELPGLNHNFQTAKSGRAFEYLLIEETVAPSAMQTLTRWVLGVVR</sequence>